<accession>A0A1W2ENP2</accession>
<keyword evidence="1" id="KW-0328">Glycosyltransferase</keyword>
<dbReference type="InterPro" id="IPR023296">
    <property type="entry name" value="Glyco_hydro_beta-prop_sf"/>
</dbReference>
<evidence type="ECO:0000256" key="3">
    <source>
        <dbReference type="ARBA" id="ARBA00024356"/>
    </source>
</evidence>
<evidence type="ECO:0000313" key="4">
    <source>
        <dbReference type="EMBL" id="SMD11324.1"/>
    </source>
</evidence>
<dbReference type="OrthoDB" id="9759709at2"/>
<evidence type="ECO:0000313" key="5">
    <source>
        <dbReference type="Proteomes" id="UP000192738"/>
    </source>
</evidence>
<sequence>MGKNRFETKLKNENNTYKELFLRNPQNPILSAKDWPYPVNTVFNPAATMFHGKVLLLARVEDRRGFSHFTKAISDDGVGNWQIDQMPTLEPDPGNYPEERWGIEDPRITWLAELGKWAITYTAYSRGGPLVAMVLTNDFIHFERFGPLMPPEDKDAALFPRRINGKWALIHRPITANYVPGAHIWLSSSEDFTHWGDRQVLMHARRGGWWDGGKVGLAAPPIETAEGWILLYHGVRQTCSGSLYRLGLALLDLDNPMKVLHRSDEWVFGPTEWYEREGDVDDVVFPSGWVLDDKTGLLKMYYGGADSCIALATASVGDLLEYIKRCPEPLDEALY</sequence>
<gene>
    <name evidence="4" type="ORF">SAMN04488500_1276</name>
</gene>
<dbReference type="CDD" id="cd18615">
    <property type="entry name" value="GH130"/>
    <property type="match status" value="1"/>
</dbReference>
<dbReference type="AlphaFoldDB" id="A0A1W2ENP2"/>
<dbReference type="GO" id="GO:0016787">
    <property type="term" value="F:hydrolase activity"/>
    <property type="evidence" value="ECO:0007669"/>
    <property type="project" value="UniProtKB-KW"/>
</dbReference>
<dbReference type="GO" id="GO:0016757">
    <property type="term" value="F:glycosyltransferase activity"/>
    <property type="evidence" value="ECO:0007669"/>
    <property type="project" value="UniProtKB-KW"/>
</dbReference>
<dbReference type="Gene3D" id="2.115.10.20">
    <property type="entry name" value="Glycosyl hydrolase domain, family 43"/>
    <property type="match status" value="1"/>
</dbReference>
<dbReference type="Pfam" id="PF04041">
    <property type="entry name" value="Glyco_hydro_130"/>
    <property type="match status" value="1"/>
</dbReference>
<dbReference type="SUPFAM" id="SSF75005">
    <property type="entry name" value="Arabinanase/levansucrase/invertase"/>
    <property type="match status" value="1"/>
</dbReference>
<dbReference type="PIRSF" id="PIRSF016202">
    <property type="entry name" value="PH1107"/>
    <property type="match status" value="1"/>
</dbReference>
<organism evidence="4 5">
    <name type="scientific">Sporomusa malonica</name>
    <dbReference type="NCBI Taxonomy" id="112901"/>
    <lineage>
        <taxon>Bacteria</taxon>
        <taxon>Bacillati</taxon>
        <taxon>Bacillota</taxon>
        <taxon>Negativicutes</taxon>
        <taxon>Selenomonadales</taxon>
        <taxon>Sporomusaceae</taxon>
        <taxon>Sporomusa</taxon>
    </lineage>
</organism>
<dbReference type="PANTHER" id="PTHR34106">
    <property type="entry name" value="GLYCOSIDASE"/>
    <property type="match status" value="1"/>
</dbReference>
<dbReference type="RefSeq" id="WP_084578039.1">
    <property type="nucleotide sequence ID" value="NZ_CP155572.1"/>
</dbReference>
<comment type="similarity">
    <text evidence="3">Belongs to the glycosyl hydrolase 130 family.</text>
</comment>
<name>A0A1W2ENP2_9FIRM</name>
<dbReference type="EMBL" id="FWXI01000027">
    <property type="protein sequence ID" value="SMD11324.1"/>
    <property type="molecule type" value="Genomic_DNA"/>
</dbReference>
<dbReference type="STRING" id="112901.SAMN04488500_1276"/>
<dbReference type="PANTHER" id="PTHR34106:SF5">
    <property type="entry name" value="GLYCOSIDASE"/>
    <property type="match status" value="1"/>
</dbReference>
<keyword evidence="5" id="KW-1185">Reference proteome</keyword>
<keyword evidence="2" id="KW-0808">Transferase</keyword>
<keyword evidence="4" id="KW-0378">Hydrolase</keyword>
<dbReference type="Proteomes" id="UP000192738">
    <property type="component" value="Unassembled WGS sequence"/>
</dbReference>
<proteinExistence type="inferred from homology"/>
<reference evidence="4 5" key="1">
    <citation type="submission" date="2017-04" db="EMBL/GenBank/DDBJ databases">
        <authorList>
            <person name="Afonso C.L."/>
            <person name="Miller P.J."/>
            <person name="Scott M.A."/>
            <person name="Spackman E."/>
            <person name="Goraichik I."/>
            <person name="Dimitrov K.M."/>
            <person name="Suarez D.L."/>
            <person name="Swayne D.E."/>
        </authorList>
    </citation>
    <scope>NUCLEOTIDE SEQUENCE [LARGE SCALE GENOMIC DNA]</scope>
    <source>
        <strain evidence="4 5">DSM 5090</strain>
    </source>
</reference>
<protein>
    <submittedName>
        <fullName evidence="4">Predicted glycosyl hydrolase, GH43/DUF377 family</fullName>
    </submittedName>
</protein>
<evidence type="ECO:0000256" key="2">
    <source>
        <dbReference type="ARBA" id="ARBA00022679"/>
    </source>
</evidence>
<dbReference type="InterPro" id="IPR007184">
    <property type="entry name" value="Mannoside_phosphorylase"/>
</dbReference>
<evidence type="ECO:0000256" key="1">
    <source>
        <dbReference type="ARBA" id="ARBA00022676"/>
    </source>
</evidence>